<dbReference type="EMBL" id="CP009533">
    <property type="protein sequence ID" value="AIS17677.1"/>
    <property type="molecule type" value="Genomic_DNA"/>
</dbReference>
<dbReference type="HOGENOM" id="CLU_2118998_0_0_6"/>
<name>A0A089YTE5_9PSED</name>
<proteinExistence type="predicted"/>
<organism evidence="1 2">
    <name type="scientific">Pseudomonas rhizosphaerae</name>
    <dbReference type="NCBI Taxonomy" id="216142"/>
    <lineage>
        <taxon>Bacteria</taxon>
        <taxon>Pseudomonadati</taxon>
        <taxon>Pseudomonadota</taxon>
        <taxon>Gammaproteobacteria</taxon>
        <taxon>Pseudomonadales</taxon>
        <taxon>Pseudomonadaceae</taxon>
        <taxon>Pseudomonas</taxon>
    </lineage>
</organism>
<dbReference type="Proteomes" id="UP000029499">
    <property type="component" value="Chromosome"/>
</dbReference>
<accession>A0A089YTE5</accession>
<reference evidence="1 2" key="1">
    <citation type="journal article" date="2015" name="J. Biotechnol.">
        <title>Complete genome sequence of Pseudomonas rhizosphaerae IH5T (=DSM 16299T), a phosphate-solubilizing rhizobacterium for bacterial biofertilizer.</title>
        <authorList>
            <person name="Kwak Y."/>
            <person name="Jung B.K."/>
            <person name="Shin J.H."/>
        </authorList>
    </citation>
    <scope>NUCLEOTIDE SEQUENCE [LARGE SCALE GENOMIC DNA]</scope>
    <source>
        <strain evidence="1">DSM 16299</strain>
    </source>
</reference>
<protein>
    <submittedName>
        <fullName evidence="1">Uncharacterized protein</fullName>
    </submittedName>
</protein>
<dbReference type="KEGG" id="prh:LT40_09820"/>
<gene>
    <name evidence="1" type="ORF">LT40_09820</name>
</gene>
<evidence type="ECO:0000313" key="1">
    <source>
        <dbReference type="EMBL" id="AIS17677.1"/>
    </source>
</evidence>
<dbReference type="AlphaFoldDB" id="A0A089YTE5"/>
<sequence length="114" mass="12505">MWNNDRIIPLDAQQVYVDYWQSAYDRRGHRSLNSAHTVAAVSGREEDGGGCQVLRGKIFAAADRSHESSQNCMYSVGAVSGREEGGAVCQGLCGVIFAADDRSHGGVWERIMER</sequence>
<keyword evidence="2" id="KW-1185">Reference proteome</keyword>
<evidence type="ECO:0000313" key="2">
    <source>
        <dbReference type="Proteomes" id="UP000029499"/>
    </source>
</evidence>